<dbReference type="WBParaSite" id="MhA1_Contig796.frz3.gene4">
    <property type="protein sequence ID" value="MhA1_Contig796.frz3.gene4"/>
    <property type="gene ID" value="MhA1_Contig796.frz3.gene4"/>
</dbReference>
<evidence type="ECO:0000313" key="3">
    <source>
        <dbReference type="Proteomes" id="UP000095281"/>
    </source>
</evidence>
<reference evidence="4" key="1">
    <citation type="submission" date="2016-11" db="UniProtKB">
        <authorList>
            <consortium name="WormBaseParasite"/>
        </authorList>
    </citation>
    <scope>IDENTIFICATION</scope>
</reference>
<proteinExistence type="predicted"/>
<dbReference type="Pfam" id="PF01549">
    <property type="entry name" value="ShK"/>
    <property type="match status" value="1"/>
</dbReference>
<accession>A0A1I8BYH3</accession>
<dbReference type="PROSITE" id="PS51670">
    <property type="entry name" value="SHKT"/>
    <property type="match status" value="1"/>
</dbReference>
<evidence type="ECO:0000256" key="1">
    <source>
        <dbReference type="PROSITE-ProRule" id="PRU01005"/>
    </source>
</evidence>
<dbReference type="AlphaFoldDB" id="A0A1I8BYH3"/>
<name>A0A1I8BYH3_MELHA</name>
<sequence>MFPPFYCRDSHIFGCQNWAKLDFCQKIPEFMLNYCRASCGVCNNYLPFSSAFKTPITTTTNPFNSLSRYFNNEGFEGPPEPFGEENNQHLLSNNLLPYSHYYYLNTPLKMGTERKEKQQKLENKELFQQNNKILFNEDEKEQLQTSSSPIFNNNLVNIQKHSSFNKLIKMDDLLDN</sequence>
<keyword evidence="3" id="KW-1185">Reference proteome</keyword>
<evidence type="ECO:0000259" key="2">
    <source>
        <dbReference type="PROSITE" id="PS51670"/>
    </source>
</evidence>
<feature type="domain" description="ShKT" evidence="2">
    <location>
        <begin position="7"/>
        <end position="42"/>
    </location>
</feature>
<organism evidence="3 4">
    <name type="scientific">Meloidogyne hapla</name>
    <name type="common">Root-knot nematode worm</name>
    <dbReference type="NCBI Taxonomy" id="6305"/>
    <lineage>
        <taxon>Eukaryota</taxon>
        <taxon>Metazoa</taxon>
        <taxon>Ecdysozoa</taxon>
        <taxon>Nematoda</taxon>
        <taxon>Chromadorea</taxon>
        <taxon>Rhabditida</taxon>
        <taxon>Tylenchina</taxon>
        <taxon>Tylenchomorpha</taxon>
        <taxon>Tylenchoidea</taxon>
        <taxon>Meloidogynidae</taxon>
        <taxon>Meloidogyninae</taxon>
        <taxon>Meloidogyne</taxon>
    </lineage>
</organism>
<dbReference type="Proteomes" id="UP000095281">
    <property type="component" value="Unplaced"/>
</dbReference>
<comment type="caution">
    <text evidence="1">Lacks conserved residue(s) required for the propagation of feature annotation.</text>
</comment>
<dbReference type="InterPro" id="IPR003582">
    <property type="entry name" value="ShKT_dom"/>
</dbReference>
<evidence type="ECO:0000313" key="4">
    <source>
        <dbReference type="WBParaSite" id="MhA1_Contig796.frz3.gene4"/>
    </source>
</evidence>
<dbReference type="SMART" id="SM00254">
    <property type="entry name" value="ShKT"/>
    <property type="match status" value="1"/>
</dbReference>
<protein>
    <submittedName>
        <fullName evidence="4">ShKT domain-containing protein</fullName>
    </submittedName>
</protein>